<dbReference type="RefSeq" id="WP_210057962.1">
    <property type="nucleotide sequence ID" value="NZ_BAAAMH010000002.1"/>
</dbReference>
<dbReference type="PROSITE" id="PS50878">
    <property type="entry name" value="RT_POL"/>
    <property type="match status" value="1"/>
</dbReference>
<dbReference type="Proteomes" id="UP000758168">
    <property type="component" value="Unassembled WGS sequence"/>
</dbReference>
<evidence type="ECO:0000256" key="1">
    <source>
        <dbReference type="ARBA" id="ARBA00012493"/>
    </source>
</evidence>
<dbReference type="EMBL" id="JAGIOB010000001">
    <property type="protein sequence ID" value="MBP2418458.1"/>
    <property type="molecule type" value="Genomic_DNA"/>
</dbReference>
<evidence type="ECO:0000256" key="5">
    <source>
        <dbReference type="ARBA" id="ARBA00022842"/>
    </source>
</evidence>
<comment type="similarity">
    <text evidence="8">Belongs to the bacterial reverse transcriptase family.</text>
</comment>
<evidence type="ECO:0000256" key="2">
    <source>
        <dbReference type="ARBA" id="ARBA00022679"/>
    </source>
</evidence>
<gene>
    <name evidence="11" type="ORF">JOF54_003380</name>
</gene>
<reference evidence="11 12" key="1">
    <citation type="submission" date="2021-03" db="EMBL/GenBank/DDBJ databases">
        <title>Sequencing the genomes of 1000 actinobacteria strains.</title>
        <authorList>
            <person name="Klenk H.-P."/>
        </authorList>
    </citation>
    <scope>NUCLEOTIDE SEQUENCE [LARGE SCALE GENOMIC DNA]</scope>
    <source>
        <strain evidence="11 12">DSM 12936</strain>
    </source>
</reference>
<keyword evidence="6" id="KW-0695">RNA-directed DNA polymerase</keyword>
<evidence type="ECO:0000259" key="10">
    <source>
        <dbReference type="PROSITE" id="PS50878"/>
    </source>
</evidence>
<keyword evidence="7" id="KW-0051">Antiviral defense</keyword>
<keyword evidence="12" id="KW-1185">Reference proteome</keyword>
<evidence type="ECO:0000256" key="8">
    <source>
        <dbReference type="ARBA" id="ARBA00034120"/>
    </source>
</evidence>
<evidence type="ECO:0000313" key="12">
    <source>
        <dbReference type="Proteomes" id="UP000758168"/>
    </source>
</evidence>
<accession>A0ABS4ZBL7</accession>
<evidence type="ECO:0000256" key="6">
    <source>
        <dbReference type="ARBA" id="ARBA00022918"/>
    </source>
</evidence>
<keyword evidence="4" id="KW-0479">Metal-binding</keyword>
<comment type="catalytic activity">
    <reaction evidence="9">
        <text>DNA(n) + a 2'-deoxyribonucleoside 5'-triphosphate = DNA(n+1) + diphosphate</text>
        <dbReference type="Rhea" id="RHEA:22508"/>
        <dbReference type="Rhea" id="RHEA-COMP:17339"/>
        <dbReference type="Rhea" id="RHEA-COMP:17340"/>
        <dbReference type="ChEBI" id="CHEBI:33019"/>
        <dbReference type="ChEBI" id="CHEBI:61560"/>
        <dbReference type="ChEBI" id="CHEBI:173112"/>
        <dbReference type="EC" id="2.7.7.49"/>
    </reaction>
</comment>
<dbReference type="PANTHER" id="PTHR34047">
    <property type="entry name" value="NUCLEAR INTRON MATURASE 1, MITOCHONDRIAL-RELATED"/>
    <property type="match status" value="1"/>
</dbReference>
<dbReference type="PRINTS" id="PR00866">
    <property type="entry name" value="RNADNAPOLMS"/>
</dbReference>
<dbReference type="InterPro" id="IPR000123">
    <property type="entry name" value="Reverse_transcriptase_msDNA"/>
</dbReference>
<keyword evidence="2" id="KW-0808">Transferase</keyword>
<organism evidence="11 12">
    <name type="scientific">Microlunatus capsulatus</name>
    <dbReference type="NCBI Taxonomy" id="99117"/>
    <lineage>
        <taxon>Bacteria</taxon>
        <taxon>Bacillati</taxon>
        <taxon>Actinomycetota</taxon>
        <taxon>Actinomycetes</taxon>
        <taxon>Propionibacteriales</taxon>
        <taxon>Propionibacteriaceae</taxon>
        <taxon>Microlunatus</taxon>
    </lineage>
</organism>
<evidence type="ECO:0000256" key="4">
    <source>
        <dbReference type="ARBA" id="ARBA00022723"/>
    </source>
</evidence>
<evidence type="ECO:0000256" key="7">
    <source>
        <dbReference type="ARBA" id="ARBA00023118"/>
    </source>
</evidence>
<dbReference type="EC" id="2.7.7.49" evidence="1"/>
<dbReference type="InterPro" id="IPR043502">
    <property type="entry name" value="DNA/RNA_pol_sf"/>
</dbReference>
<feature type="domain" description="Reverse transcriptase" evidence="10">
    <location>
        <begin position="136"/>
        <end position="375"/>
    </location>
</feature>
<dbReference type="CDD" id="cd03487">
    <property type="entry name" value="RT_Bac_retron_II"/>
    <property type="match status" value="1"/>
</dbReference>
<name>A0ABS4ZBL7_9ACTN</name>
<evidence type="ECO:0000256" key="9">
    <source>
        <dbReference type="ARBA" id="ARBA00048173"/>
    </source>
</evidence>
<evidence type="ECO:0000256" key="3">
    <source>
        <dbReference type="ARBA" id="ARBA00022695"/>
    </source>
</evidence>
<dbReference type="PANTHER" id="PTHR34047:SF7">
    <property type="entry name" value="RNA-DIRECTED DNA POLYMERASE"/>
    <property type="match status" value="1"/>
</dbReference>
<dbReference type="Pfam" id="PF00078">
    <property type="entry name" value="RVT_1"/>
    <property type="match status" value="1"/>
</dbReference>
<keyword evidence="3" id="KW-0548">Nucleotidyltransferase</keyword>
<dbReference type="InterPro" id="IPR051083">
    <property type="entry name" value="GrpII_Intron_Splice-Mob/Def"/>
</dbReference>
<protein>
    <recommendedName>
        <fullName evidence="1">RNA-directed DNA polymerase</fullName>
        <ecNumber evidence="1">2.7.7.49</ecNumber>
    </recommendedName>
</protein>
<comment type="caution">
    <text evidence="11">The sequence shown here is derived from an EMBL/GenBank/DDBJ whole genome shotgun (WGS) entry which is preliminary data.</text>
</comment>
<keyword evidence="5" id="KW-0460">Magnesium</keyword>
<evidence type="ECO:0000313" key="11">
    <source>
        <dbReference type="EMBL" id="MBP2418458.1"/>
    </source>
</evidence>
<dbReference type="SUPFAM" id="SSF56672">
    <property type="entry name" value="DNA/RNA polymerases"/>
    <property type="match status" value="1"/>
</dbReference>
<sequence>MRRADPVAHVARALAWAFLAAPAWTEPELRRSAWTTLGRRHRWVTPLVRLALVVHRTAPTGQPAELARLLAGTDELPAALHRAARRGAPVRVRVVPAVPARTASPRWPVPEVAGAPDLARLLGVPLEQLDWLADAQGRQRRTPAGPLHLYRYRWVERPGAVPRLLEAPTPLLRHVLRRLLDEVLVWVPAHPAAHGFVRGRSALSHARLHVGAAQVVSLDLRHFFAAVTAARVRGLWTLVGYPEGVTALLTGLTTHRTPVHVLTAMPPGGDASARHLLRARLRAPHLPQGAASSPALANLACARLDRRLAGYAAALGATYSRYADDLTISGPADLAAPRLVRAVSAVVVEEGFAVNPAKTRVQRSSARQQVTGVVVNARTSVPREEEDRLRAVLHDAVRNGPDAANRAAVPDFRAHLEGRVGWVSAVNPVRGARLRRQLDAVVWPGR</sequence>
<dbReference type="InterPro" id="IPR000477">
    <property type="entry name" value="RT_dom"/>
</dbReference>
<proteinExistence type="inferred from homology"/>